<protein>
    <submittedName>
        <fullName evidence="1">Uncharacterized protein</fullName>
    </submittedName>
</protein>
<comment type="caution">
    <text evidence="1">The sequence shown here is derived from an EMBL/GenBank/DDBJ whole genome shotgun (WGS) entry which is preliminary data.</text>
</comment>
<sequence>MSSICRAGYISLAICGKPEIKAALEVDDRIIGGHEAVPGSWPWQAALHKPHKGLSCGGALISDRHVLTAAHCVWMPLQAQRLIKVQLGNHRNDVNEHDEVWAEVDEICVHADYNERRKTNTTSVPASELRKTLPKILKFTSQAGGTPMTARVKSESNHLKQAMTRVISTEACRGHSGRMLPPSILCGIHDYGSSCEGDSGGPVVRISNETWTIHGVVVGGPEVCGQDDEPMYFTKVSYYMTKFILPYINPKSRSHARNRMDKGEQAIEAEEICASKDYRGEDENDIAIIRLKKPVKMSATVKPVCLPRSGEELPDKTELFAMGWGRTDRKCGKPEIPPDTDEGDRIIGGRTAVSGSWPWQVGIYTTKYSHFCGGALISDQHVLTAAHCVWKAILDYRSTNSKIVKRGIAVSCNRSALKKSCVHSVEEFQGAAKNMKSKSLELKQLLTTAIPTKECSNRDGVPAPPSRFCGTHHSGSSCYGDSGGPVVHNANGTWTLHGIVTGGPIVCGSNEDPLFFAKTSYYMEHFIEPFMDPRTPRRDIRKICRLT</sequence>
<gene>
    <name evidence="1" type="ORF">HPB47_000624</name>
</gene>
<organism evidence="1 2">
    <name type="scientific">Ixodes persulcatus</name>
    <name type="common">Taiga tick</name>
    <dbReference type="NCBI Taxonomy" id="34615"/>
    <lineage>
        <taxon>Eukaryota</taxon>
        <taxon>Metazoa</taxon>
        <taxon>Ecdysozoa</taxon>
        <taxon>Arthropoda</taxon>
        <taxon>Chelicerata</taxon>
        <taxon>Arachnida</taxon>
        <taxon>Acari</taxon>
        <taxon>Parasitiformes</taxon>
        <taxon>Ixodida</taxon>
        <taxon>Ixodoidea</taxon>
        <taxon>Ixodidae</taxon>
        <taxon>Ixodinae</taxon>
        <taxon>Ixodes</taxon>
    </lineage>
</organism>
<accession>A0AC60R0S2</accession>
<dbReference type="Proteomes" id="UP000805193">
    <property type="component" value="Unassembled WGS sequence"/>
</dbReference>
<evidence type="ECO:0000313" key="2">
    <source>
        <dbReference type="Proteomes" id="UP000805193"/>
    </source>
</evidence>
<reference evidence="1 2" key="1">
    <citation type="journal article" date="2020" name="Cell">
        <title>Large-Scale Comparative Analyses of Tick Genomes Elucidate Their Genetic Diversity and Vector Capacities.</title>
        <authorList>
            <consortium name="Tick Genome and Microbiome Consortium (TIGMIC)"/>
            <person name="Jia N."/>
            <person name="Wang J."/>
            <person name="Shi W."/>
            <person name="Du L."/>
            <person name="Sun Y."/>
            <person name="Zhan W."/>
            <person name="Jiang J.F."/>
            <person name="Wang Q."/>
            <person name="Zhang B."/>
            <person name="Ji P."/>
            <person name="Bell-Sakyi L."/>
            <person name="Cui X.M."/>
            <person name="Yuan T.T."/>
            <person name="Jiang B.G."/>
            <person name="Yang W.F."/>
            <person name="Lam T.T."/>
            <person name="Chang Q.C."/>
            <person name="Ding S.J."/>
            <person name="Wang X.J."/>
            <person name="Zhu J.G."/>
            <person name="Ruan X.D."/>
            <person name="Zhao L."/>
            <person name="Wei J.T."/>
            <person name="Ye R.Z."/>
            <person name="Que T.C."/>
            <person name="Du C.H."/>
            <person name="Zhou Y.H."/>
            <person name="Cheng J.X."/>
            <person name="Dai P.F."/>
            <person name="Guo W.B."/>
            <person name="Han X.H."/>
            <person name="Huang E.J."/>
            <person name="Li L.F."/>
            <person name="Wei W."/>
            <person name="Gao Y.C."/>
            <person name="Liu J.Z."/>
            <person name="Shao H.Z."/>
            <person name="Wang X."/>
            <person name="Wang C.C."/>
            <person name="Yang T.C."/>
            <person name="Huo Q.B."/>
            <person name="Li W."/>
            <person name="Chen H.Y."/>
            <person name="Chen S.E."/>
            <person name="Zhou L.G."/>
            <person name="Ni X.B."/>
            <person name="Tian J.H."/>
            <person name="Sheng Y."/>
            <person name="Liu T."/>
            <person name="Pan Y.S."/>
            <person name="Xia L.Y."/>
            <person name="Li J."/>
            <person name="Zhao F."/>
            <person name="Cao W.C."/>
        </authorList>
    </citation>
    <scope>NUCLEOTIDE SEQUENCE [LARGE SCALE GENOMIC DNA]</scope>
    <source>
        <strain evidence="1">Iper-2018</strain>
    </source>
</reference>
<proteinExistence type="predicted"/>
<name>A0AC60R0S2_IXOPE</name>
<keyword evidence="2" id="KW-1185">Reference proteome</keyword>
<dbReference type="EMBL" id="JABSTQ010001007">
    <property type="protein sequence ID" value="KAG0445057.1"/>
    <property type="molecule type" value="Genomic_DNA"/>
</dbReference>
<evidence type="ECO:0000313" key="1">
    <source>
        <dbReference type="EMBL" id="KAG0445057.1"/>
    </source>
</evidence>